<comment type="similarity">
    <text evidence="2 15">Belongs to the ATPase e subunit family.</text>
</comment>
<evidence type="ECO:0000256" key="15">
    <source>
        <dbReference type="RuleBase" id="RU367005"/>
    </source>
</evidence>
<dbReference type="GO" id="GO:0005743">
    <property type="term" value="C:mitochondrial inner membrane"/>
    <property type="evidence" value="ECO:0007669"/>
    <property type="project" value="UniProtKB-SubCell"/>
</dbReference>
<dbReference type="InterPro" id="IPR008386">
    <property type="entry name" value="ATP_synth_F0_esu_mt"/>
</dbReference>
<dbReference type="InParanoid" id="A0A1Y1YI27"/>
<evidence type="ECO:0000313" key="16">
    <source>
        <dbReference type="EMBL" id="ORX97533.1"/>
    </source>
</evidence>
<dbReference type="EMBL" id="MCFE01000131">
    <property type="protein sequence ID" value="ORX97533.1"/>
    <property type="molecule type" value="Genomic_DNA"/>
</dbReference>
<dbReference type="GO" id="GO:0045259">
    <property type="term" value="C:proton-transporting ATP synthase complex"/>
    <property type="evidence" value="ECO:0007669"/>
    <property type="project" value="UniProtKB-UniRule"/>
</dbReference>
<evidence type="ECO:0000313" key="17">
    <source>
        <dbReference type="Proteomes" id="UP000193498"/>
    </source>
</evidence>
<keyword evidence="17" id="KW-1185">Reference proteome</keyword>
<comment type="function">
    <text evidence="12 15">Subunit e, of the mitochondrial membrane ATP synthase complex (F(1)F(0) ATP synthase or Complex V) that produces ATP from ADP in the presence of a proton gradient across the membrane which is generated by electron transport complexes of the respiratory chain. ATP synthase complex consist of a soluble F(1) head domain - the catalytic core - and a membrane F(1) domain - the membrane proton channel. These two domains are linked by a central stalk rotating inside the F(1) region and a stationary peripheral stalk. During catalysis, ATP synthesis in the catalytic domain of F(1) is coupled via a rotary mechanism of the central stalk subunits to proton translocation. In vivo, can only synthesize ATP although its ATP hydrolase activity can be activated artificially in vitro. Part of the complex F(0) domain.</text>
</comment>
<evidence type="ECO:0000256" key="10">
    <source>
        <dbReference type="ARBA" id="ARBA00023136"/>
    </source>
</evidence>
<evidence type="ECO:0000256" key="13">
    <source>
        <dbReference type="ARBA" id="ARBA00064647"/>
    </source>
</evidence>
<evidence type="ECO:0000256" key="5">
    <source>
        <dbReference type="ARBA" id="ARBA00022781"/>
    </source>
</evidence>
<keyword evidence="3 15" id="KW-0813">Transport</keyword>
<dbReference type="FunCoup" id="A0A1Y1YI27">
    <property type="interactions" value="132"/>
</dbReference>
<evidence type="ECO:0000256" key="11">
    <source>
        <dbReference type="ARBA" id="ARBA00023310"/>
    </source>
</evidence>
<keyword evidence="5 15" id="KW-0375">Hydrogen ion transport</keyword>
<comment type="subunit">
    <text evidence="15">F-type ATPases have 2 components, CF(1) - the catalytic core - and CF(0) - the membrane proton channel. CF(1) and CF(0) have multiple subunits.</text>
</comment>
<keyword evidence="6 15" id="KW-0999">Mitochondrion inner membrane</keyword>
<keyword evidence="8 15" id="KW-0406">Ion transport</keyword>
<dbReference type="GO" id="GO:0015986">
    <property type="term" value="P:proton motive force-driven ATP synthesis"/>
    <property type="evidence" value="ECO:0007669"/>
    <property type="project" value="InterPro"/>
</dbReference>
<evidence type="ECO:0000256" key="4">
    <source>
        <dbReference type="ARBA" id="ARBA00022547"/>
    </source>
</evidence>
<evidence type="ECO:0000256" key="2">
    <source>
        <dbReference type="ARBA" id="ARBA00007333"/>
    </source>
</evidence>
<evidence type="ECO:0000256" key="8">
    <source>
        <dbReference type="ARBA" id="ARBA00023065"/>
    </source>
</evidence>
<evidence type="ECO:0000256" key="1">
    <source>
        <dbReference type="ARBA" id="ARBA00004273"/>
    </source>
</evidence>
<keyword evidence="11 15" id="KW-0066">ATP synthesis</keyword>
<sequence>MAPVSPLVNVSRYAALALGVTYGFFHRRSLEKSEGQKRIERTYQHKEQLIEEAKAAYAKKKLAETSAPSGGVISDPDHPDFDLDKVIEQFEKSEQ</sequence>
<dbReference type="Pfam" id="PF05680">
    <property type="entry name" value="ATP-synt_E"/>
    <property type="match status" value="1"/>
</dbReference>
<evidence type="ECO:0000256" key="7">
    <source>
        <dbReference type="ARBA" id="ARBA00022990"/>
    </source>
</evidence>
<keyword evidence="4 15" id="KW-0138">CF(0)</keyword>
<proteinExistence type="inferred from homology"/>
<comment type="caution">
    <text evidence="16">The sequence shown here is derived from an EMBL/GenBank/DDBJ whole genome shotgun (WGS) entry which is preliminary data.</text>
</comment>
<dbReference type="STRING" id="1314790.A0A1Y1YI27"/>
<evidence type="ECO:0000256" key="12">
    <source>
        <dbReference type="ARBA" id="ARBA00057306"/>
    </source>
</evidence>
<comment type="subcellular location">
    <subcellularLocation>
        <location evidence="1 15">Mitochondrion inner membrane</location>
    </subcellularLocation>
</comment>
<comment type="subunit">
    <text evidence="13">Component of the ATP synthase complex composed at least of ATP5F1A/subunit alpha, ATP5F1B/subunit beta, ATP5MC1/subunit c (homooctomer), MT-ATP6/subunit a, MT-ATP8/subunit 8, ATP5ME/subunit e, ATP5MF/subunit f, ATP5MG/subunit g, ATP5MK/subunit k, ATP5MJ/subunit j, ATP5F1C/subunit gamma, ATP5F1D/subunit delta, ATP5F1E/subunit epsilon, ATP5PF/subunit F6, ATP5PB/subunit b, ATP5PD/subunit d, ATP5PO/subunit OSCP. ATP synthase complex consists of a soluble F(1) head domain (subunits alpha(3) and beta(3)) - the catalytic core - and a membrane F(0) domain - the membrane proton channel (subunits c, a, 8, e, f, g, k and j). These two domains are linked by a central stalk (subunits gamma, delta, and epsilon) rotating inside the F1 region and a stationary peripheral stalk (subunits F6, b, d, and OSCP).</text>
</comment>
<dbReference type="Proteomes" id="UP000193498">
    <property type="component" value="Unassembled WGS sequence"/>
</dbReference>
<dbReference type="AlphaFoldDB" id="A0A1Y1YI27"/>
<dbReference type="OrthoDB" id="2125027at2759"/>
<organism evidence="16 17">
    <name type="scientific">Basidiobolus meristosporus CBS 931.73</name>
    <dbReference type="NCBI Taxonomy" id="1314790"/>
    <lineage>
        <taxon>Eukaryota</taxon>
        <taxon>Fungi</taxon>
        <taxon>Fungi incertae sedis</taxon>
        <taxon>Zoopagomycota</taxon>
        <taxon>Entomophthoromycotina</taxon>
        <taxon>Basidiobolomycetes</taxon>
        <taxon>Basidiobolales</taxon>
        <taxon>Basidiobolaceae</taxon>
        <taxon>Basidiobolus</taxon>
    </lineage>
</organism>
<reference evidence="16 17" key="1">
    <citation type="submission" date="2016-07" db="EMBL/GenBank/DDBJ databases">
        <title>Pervasive Adenine N6-methylation of Active Genes in Fungi.</title>
        <authorList>
            <consortium name="DOE Joint Genome Institute"/>
            <person name="Mondo S.J."/>
            <person name="Dannebaum R.O."/>
            <person name="Kuo R.C."/>
            <person name="Labutti K."/>
            <person name="Haridas S."/>
            <person name="Kuo A."/>
            <person name="Salamov A."/>
            <person name="Ahrendt S.R."/>
            <person name="Lipzen A."/>
            <person name="Sullivan W."/>
            <person name="Andreopoulos W.B."/>
            <person name="Clum A."/>
            <person name="Lindquist E."/>
            <person name="Daum C."/>
            <person name="Ramamoorthy G.K."/>
            <person name="Gryganskyi A."/>
            <person name="Culley D."/>
            <person name="Magnuson J.K."/>
            <person name="James T.Y."/>
            <person name="O'Malley M.A."/>
            <person name="Stajich J.E."/>
            <person name="Spatafora J.W."/>
            <person name="Visel A."/>
            <person name="Grigoriev I.V."/>
        </authorList>
    </citation>
    <scope>NUCLEOTIDE SEQUENCE [LARGE SCALE GENOMIC DNA]</scope>
    <source>
        <strain evidence="16 17">CBS 931.73</strain>
    </source>
</reference>
<dbReference type="GO" id="GO:0015078">
    <property type="term" value="F:proton transmembrane transporter activity"/>
    <property type="evidence" value="ECO:0007669"/>
    <property type="project" value="InterPro"/>
</dbReference>
<evidence type="ECO:0000256" key="6">
    <source>
        <dbReference type="ARBA" id="ARBA00022792"/>
    </source>
</evidence>
<evidence type="ECO:0000256" key="9">
    <source>
        <dbReference type="ARBA" id="ARBA00023128"/>
    </source>
</evidence>
<evidence type="ECO:0000256" key="14">
    <source>
        <dbReference type="ARBA" id="ARBA00074682"/>
    </source>
</evidence>
<protein>
    <recommendedName>
        <fullName evidence="14 15">ATP synthase F(0) complex subunit e, mitochondrial</fullName>
    </recommendedName>
</protein>
<keyword evidence="10" id="KW-0472">Membrane</keyword>
<accession>A0A1Y1YI27</accession>
<evidence type="ECO:0000256" key="3">
    <source>
        <dbReference type="ARBA" id="ARBA00022448"/>
    </source>
</evidence>
<keyword evidence="7" id="KW-0007">Acetylation</keyword>
<dbReference type="PANTHER" id="PTHR12427">
    <property type="entry name" value="ATP SYNTHASE E CHAIN, MITOCHONDRIAL"/>
    <property type="match status" value="1"/>
</dbReference>
<gene>
    <name evidence="16" type="ORF">K493DRAFT_281184</name>
</gene>
<name>A0A1Y1YI27_9FUNG</name>
<keyword evidence="9 15" id="KW-0496">Mitochondrion</keyword>
<dbReference type="PANTHER" id="PTHR12427:SF1">
    <property type="entry name" value="ATP SYNTHASE SUBUNIT E, MITOCHONDRIAL"/>
    <property type="match status" value="1"/>
</dbReference>